<feature type="transmembrane region" description="Helical" evidence="1">
    <location>
        <begin position="221"/>
        <end position="239"/>
    </location>
</feature>
<dbReference type="GO" id="GO:0097038">
    <property type="term" value="C:perinuclear endoplasmic reticulum"/>
    <property type="evidence" value="ECO:0007669"/>
    <property type="project" value="TreeGrafter"/>
</dbReference>
<dbReference type="AlphaFoldDB" id="A0A4S2MV20"/>
<dbReference type="Proteomes" id="UP000298138">
    <property type="component" value="Unassembled WGS sequence"/>
</dbReference>
<dbReference type="STRING" id="341454.A0A4S2MV20"/>
<proteinExistence type="predicted"/>
<dbReference type="Pfam" id="PF08426">
    <property type="entry name" value="ICE2"/>
    <property type="match status" value="1"/>
</dbReference>
<dbReference type="PANTHER" id="PTHR31726:SF2">
    <property type="entry name" value="PROTEIN ICE2"/>
    <property type="match status" value="1"/>
</dbReference>
<dbReference type="GO" id="GO:0005789">
    <property type="term" value="C:endoplasmic reticulum membrane"/>
    <property type="evidence" value="ECO:0007669"/>
    <property type="project" value="TreeGrafter"/>
</dbReference>
<dbReference type="GO" id="GO:0048309">
    <property type="term" value="P:endoplasmic reticulum inheritance"/>
    <property type="evidence" value="ECO:0007669"/>
    <property type="project" value="TreeGrafter"/>
</dbReference>
<keyword evidence="3" id="KW-1185">Reference proteome</keyword>
<keyword evidence="1" id="KW-0472">Membrane</keyword>
<feature type="transmembrane region" description="Helical" evidence="1">
    <location>
        <begin position="37"/>
        <end position="57"/>
    </location>
</feature>
<gene>
    <name evidence="2" type="ORF">EX30DRAFT_57834</name>
</gene>
<dbReference type="EMBL" id="ML220125">
    <property type="protein sequence ID" value="TGZ80357.1"/>
    <property type="molecule type" value="Genomic_DNA"/>
</dbReference>
<dbReference type="OrthoDB" id="5577218at2759"/>
<feature type="transmembrane region" description="Helical" evidence="1">
    <location>
        <begin position="246"/>
        <end position="263"/>
    </location>
</feature>
<sequence>MSFLRLSARISTGVAFLSLVILSIPLAFDVGGRECGLYFSLSLAVFYSLLSTARLAVPQRSATWKPARIFLRVVEVLQYPVIIPGLLLFTLSKFSDDDDGGGKSLGGGISPLTTPEVRVSNGYHNGHHYNVERKELVEKLTIGGWDTFLTFSTPMFQLAEGFCSLLVIQTGGQISRWLVNSTRSDSWMIALLVMSGSIISSSIYFLWRISQFPGIESLDAGLIGVAMTCAVFLCAYGIGSGRGNHIESSLLFSYIVLCVYQIFTDYKPSTIPTSPPPEKPDIPPFPPLVMSSYHSLINTLSEFVPTFLREIGIFVVNAYSVLTPSVIISLAYRISVFYASTRIIPAVRHSSASQLGRDPSLKDREAMSKIAAMFGWYSPTILIAVYTHLLLQHFEVVGGNGLAAGWITGVPVGGHIWRWINIAATMLLYTFELVLGDQEGNEALTSHWKTE</sequence>
<feature type="transmembrane region" description="Helical" evidence="1">
    <location>
        <begin position="370"/>
        <end position="391"/>
    </location>
</feature>
<evidence type="ECO:0000313" key="3">
    <source>
        <dbReference type="Proteomes" id="UP000298138"/>
    </source>
</evidence>
<feature type="transmembrane region" description="Helical" evidence="1">
    <location>
        <begin position="148"/>
        <end position="168"/>
    </location>
</feature>
<keyword evidence="1" id="KW-0812">Transmembrane</keyword>
<dbReference type="GO" id="GO:0000921">
    <property type="term" value="P:septin ring assembly"/>
    <property type="evidence" value="ECO:0007669"/>
    <property type="project" value="TreeGrafter"/>
</dbReference>
<evidence type="ECO:0000313" key="2">
    <source>
        <dbReference type="EMBL" id="TGZ80357.1"/>
    </source>
</evidence>
<evidence type="ECO:0000256" key="1">
    <source>
        <dbReference type="SAM" id="Phobius"/>
    </source>
</evidence>
<feature type="transmembrane region" description="Helical" evidence="1">
    <location>
        <begin position="311"/>
        <end position="332"/>
    </location>
</feature>
<organism evidence="2 3">
    <name type="scientific">Ascodesmis nigricans</name>
    <dbReference type="NCBI Taxonomy" id="341454"/>
    <lineage>
        <taxon>Eukaryota</taxon>
        <taxon>Fungi</taxon>
        <taxon>Dikarya</taxon>
        <taxon>Ascomycota</taxon>
        <taxon>Pezizomycotina</taxon>
        <taxon>Pezizomycetes</taxon>
        <taxon>Pezizales</taxon>
        <taxon>Ascodesmidaceae</taxon>
        <taxon>Ascodesmis</taxon>
    </lineage>
</organism>
<name>A0A4S2MV20_9PEZI</name>
<dbReference type="InterPro" id="IPR013635">
    <property type="entry name" value="Ice2"/>
</dbReference>
<accession>A0A4S2MV20</accession>
<dbReference type="InParanoid" id="A0A4S2MV20"/>
<protein>
    <submittedName>
        <fullName evidence="2">ICE2-domain-containing protein</fullName>
    </submittedName>
</protein>
<keyword evidence="1" id="KW-1133">Transmembrane helix</keyword>
<feature type="transmembrane region" description="Helical" evidence="1">
    <location>
        <begin position="69"/>
        <end position="91"/>
    </location>
</feature>
<feature type="transmembrane region" description="Helical" evidence="1">
    <location>
        <begin position="189"/>
        <end position="209"/>
    </location>
</feature>
<dbReference type="GO" id="GO:0032541">
    <property type="term" value="C:cortical endoplasmic reticulum"/>
    <property type="evidence" value="ECO:0007669"/>
    <property type="project" value="TreeGrafter"/>
</dbReference>
<dbReference type="FunCoup" id="A0A4S2MV20">
    <property type="interactions" value="74"/>
</dbReference>
<dbReference type="PANTHER" id="PTHR31726">
    <property type="entry name" value="PROTEIN ICE2"/>
    <property type="match status" value="1"/>
</dbReference>
<reference evidence="2 3" key="1">
    <citation type="submission" date="2019-04" db="EMBL/GenBank/DDBJ databases">
        <title>Comparative genomics and transcriptomics to analyze fruiting body development in filamentous ascomycetes.</title>
        <authorList>
            <consortium name="DOE Joint Genome Institute"/>
            <person name="Lutkenhaus R."/>
            <person name="Traeger S."/>
            <person name="Breuer J."/>
            <person name="Kuo A."/>
            <person name="Lipzen A."/>
            <person name="Pangilinan J."/>
            <person name="Dilworth D."/>
            <person name="Sandor L."/>
            <person name="Poggeler S."/>
            <person name="Barry K."/>
            <person name="Grigoriev I.V."/>
            <person name="Nowrousian M."/>
        </authorList>
    </citation>
    <scope>NUCLEOTIDE SEQUENCE [LARGE SCALE GENOMIC DNA]</scope>
    <source>
        <strain evidence="2 3">CBS 389.68</strain>
    </source>
</reference>